<evidence type="ECO:0000313" key="2">
    <source>
        <dbReference type="Proteomes" id="UP000198505"/>
    </source>
</evidence>
<evidence type="ECO:0000313" key="1">
    <source>
        <dbReference type="EMBL" id="SES12569.1"/>
    </source>
</evidence>
<keyword evidence="2" id="KW-1185">Reference proteome</keyword>
<dbReference type="AlphaFoldDB" id="A0A1H9UTA4"/>
<reference evidence="2" key="1">
    <citation type="submission" date="2016-10" db="EMBL/GenBank/DDBJ databases">
        <authorList>
            <person name="Varghese N."/>
            <person name="Submissions S."/>
        </authorList>
    </citation>
    <scope>NUCLEOTIDE SEQUENCE [LARGE SCALE GENOMIC DNA]</scope>
    <source>
        <strain evidence="2">CGMCC 1.6495</strain>
    </source>
</reference>
<dbReference type="RefSeq" id="WP_092828166.1">
    <property type="nucleotide sequence ID" value="NZ_FOGS01000007.1"/>
</dbReference>
<dbReference type="InterPro" id="IPR044000">
    <property type="entry name" value="Phage_tube_2"/>
</dbReference>
<accession>A0A1H9UTA4</accession>
<gene>
    <name evidence="1" type="ORF">SAMN04487958_107203</name>
</gene>
<protein>
    <submittedName>
        <fullName evidence="1">Uncharacterized protein</fullName>
    </submittedName>
</protein>
<organism evidence="1 2">
    <name type="scientific">Vreelandella subterranea</name>
    <dbReference type="NCBI Taxonomy" id="416874"/>
    <lineage>
        <taxon>Bacteria</taxon>
        <taxon>Pseudomonadati</taxon>
        <taxon>Pseudomonadota</taxon>
        <taxon>Gammaproteobacteria</taxon>
        <taxon>Oceanospirillales</taxon>
        <taxon>Halomonadaceae</taxon>
        <taxon>Vreelandella</taxon>
    </lineage>
</organism>
<dbReference type="STRING" id="416874.SAMN04487958_107203"/>
<proteinExistence type="predicted"/>
<sequence length="313" mass="33684">MKTRKKLLLVAPESEYGAGADLAAAILLVVSELESSPYEGDRVERARIRQTFGAEVEANAAPYTTVTATIPLAGSGTAGTPPNFGLLLRACGMSETIVSDVGSESVTYQPATDEHESACVWFVEDGQLQKVPGARGTIEFSLTAKEYPTMQYTMTGFYQRPEAHTDPVTQTVTDIADELVVNKQNTATFSVHGHEGCGQSMSFSLGNEVVHRALIGCEGVYITDRSVSGQVEIEAPDITTKNYFEAMESHEGVTLGVIELEHGKTAGNIVNIRGPKVQLATLSRNDADGLVHYQMDARYTPDAGDDEIAITFK</sequence>
<dbReference type="Pfam" id="PF18906">
    <property type="entry name" value="Phage_tube_2"/>
    <property type="match status" value="1"/>
</dbReference>
<dbReference type="EMBL" id="FOGS01000007">
    <property type="protein sequence ID" value="SES12569.1"/>
    <property type="molecule type" value="Genomic_DNA"/>
</dbReference>
<name>A0A1H9UTA4_9GAMM</name>
<dbReference type="Proteomes" id="UP000198505">
    <property type="component" value="Unassembled WGS sequence"/>
</dbReference>